<feature type="region of interest" description="Disordered" evidence="1">
    <location>
        <begin position="48"/>
        <end position="81"/>
    </location>
</feature>
<dbReference type="InterPro" id="IPR021660">
    <property type="entry name" value="DUF3253"/>
</dbReference>
<keyword evidence="3" id="KW-1185">Reference proteome</keyword>
<dbReference type="EMBL" id="WHUT02000012">
    <property type="protein sequence ID" value="NUB46123.1"/>
    <property type="molecule type" value="Genomic_DNA"/>
</dbReference>
<comment type="caution">
    <text evidence="2">The sequence shown here is derived from an EMBL/GenBank/DDBJ whole genome shotgun (WGS) entry which is preliminary data.</text>
</comment>
<organism evidence="2 3">
    <name type="scientific">Fertoeibacter niger</name>
    <dbReference type="NCBI Taxonomy" id="2656921"/>
    <lineage>
        <taxon>Bacteria</taxon>
        <taxon>Pseudomonadati</taxon>
        <taxon>Pseudomonadota</taxon>
        <taxon>Alphaproteobacteria</taxon>
        <taxon>Rhodobacterales</taxon>
        <taxon>Paracoccaceae</taxon>
        <taxon>Fertoeibacter</taxon>
    </lineage>
</organism>
<sequence length="81" mass="8753">MTPSDEAIAAALMDMAHRRGRGKTFCPSDTARALAADWRPLMPDVRRVAGRLQQEGSLQASQRGRPVDPQSASGPIRLSLP</sequence>
<dbReference type="InterPro" id="IPR036390">
    <property type="entry name" value="WH_DNA-bd_sf"/>
</dbReference>
<dbReference type="Proteomes" id="UP000484076">
    <property type="component" value="Unassembled WGS sequence"/>
</dbReference>
<name>A0A8X8H217_9RHOB</name>
<proteinExistence type="predicted"/>
<dbReference type="Pfam" id="PF11625">
    <property type="entry name" value="DUF3253"/>
    <property type="match status" value="1"/>
</dbReference>
<gene>
    <name evidence="2" type="ORF">GEU84_017150</name>
</gene>
<protein>
    <submittedName>
        <fullName evidence="2">DUF3253 domain-containing protein</fullName>
    </submittedName>
</protein>
<evidence type="ECO:0000256" key="1">
    <source>
        <dbReference type="SAM" id="MobiDB-lite"/>
    </source>
</evidence>
<dbReference type="SUPFAM" id="SSF46785">
    <property type="entry name" value="Winged helix' DNA-binding domain"/>
    <property type="match status" value="1"/>
</dbReference>
<dbReference type="AlphaFoldDB" id="A0A8X8H217"/>
<dbReference type="InterPro" id="IPR036388">
    <property type="entry name" value="WH-like_DNA-bd_sf"/>
</dbReference>
<accession>A0A8X8H217</accession>
<dbReference type="Gene3D" id="1.10.10.10">
    <property type="entry name" value="Winged helix-like DNA-binding domain superfamily/Winged helix DNA-binding domain"/>
    <property type="match status" value="1"/>
</dbReference>
<reference evidence="2" key="1">
    <citation type="submission" date="2020-05" db="EMBL/GenBank/DDBJ databases">
        <title>Fertoebacter nigrum gen. nov., sp. nov., a new member of the family Rhodobacteraceae.</title>
        <authorList>
            <person name="Szuroczki S."/>
            <person name="Abbaszade G."/>
            <person name="Buni D."/>
            <person name="Schumann P."/>
            <person name="Toth E."/>
        </authorList>
    </citation>
    <scope>NUCLEOTIDE SEQUENCE</scope>
    <source>
        <strain evidence="2">RG-N-1a</strain>
    </source>
</reference>
<evidence type="ECO:0000313" key="2">
    <source>
        <dbReference type="EMBL" id="NUB46123.1"/>
    </source>
</evidence>
<evidence type="ECO:0000313" key="3">
    <source>
        <dbReference type="Proteomes" id="UP000484076"/>
    </source>
</evidence>